<evidence type="ECO:0000313" key="8">
    <source>
        <dbReference type="EMBL" id="KMZ72939.1"/>
    </source>
</evidence>
<dbReference type="OMA" id="IIPLEWT"/>
<evidence type="ECO:0000256" key="4">
    <source>
        <dbReference type="ARBA" id="ARBA00023136"/>
    </source>
</evidence>
<keyword evidence="9" id="KW-1185">Reference proteome</keyword>
<dbReference type="GO" id="GO:0016020">
    <property type="term" value="C:membrane"/>
    <property type="evidence" value="ECO:0007669"/>
    <property type="project" value="UniProtKB-SubCell"/>
</dbReference>
<evidence type="ECO:0000256" key="2">
    <source>
        <dbReference type="ARBA" id="ARBA00022692"/>
    </source>
</evidence>
<dbReference type="STRING" id="29655.A0A0K9PVH0"/>
<proteinExistence type="predicted"/>
<dbReference type="PANTHER" id="PTHR31448">
    <property type="entry name" value="MYOSIN-BINDING PROTEIN 2"/>
    <property type="match status" value="1"/>
</dbReference>
<evidence type="ECO:0000256" key="3">
    <source>
        <dbReference type="ARBA" id="ARBA00022989"/>
    </source>
</evidence>
<evidence type="ECO:0000256" key="6">
    <source>
        <dbReference type="SAM" id="Phobius"/>
    </source>
</evidence>
<name>A0A0K9PVH0_ZOSMR</name>
<keyword evidence="3 6" id="KW-1133">Transmembrane helix</keyword>
<comment type="subcellular location">
    <subcellularLocation>
        <location evidence="1">Membrane</location>
        <topology evidence="1">Single-pass membrane protein</topology>
    </subcellularLocation>
</comment>
<feature type="compositionally biased region" description="Acidic residues" evidence="5">
    <location>
        <begin position="93"/>
        <end position="102"/>
    </location>
</feature>
<dbReference type="PANTHER" id="PTHR31448:SF3">
    <property type="entry name" value="MYOSIN-BINDING PROTEIN 2"/>
    <property type="match status" value="1"/>
</dbReference>
<protein>
    <recommendedName>
        <fullName evidence="7">GTD-binding domain-containing protein</fullName>
    </recommendedName>
</protein>
<gene>
    <name evidence="8" type="ORF">ZOSMA_157G00170</name>
</gene>
<dbReference type="Proteomes" id="UP000036987">
    <property type="component" value="Unassembled WGS sequence"/>
</dbReference>
<accession>A0A0K9PVH0</accession>
<dbReference type="EMBL" id="LFYR01000612">
    <property type="protein sequence ID" value="KMZ72939.1"/>
    <property type="molecule type" value="Genomic_DNA"/>
</dbReference>
<reference evidence="9" key="1">
    <citation type="journal article" date="2016" name="Nature">
        <title>The genome of the seagrass Zostera marina reveals angiosperm adaptation to the sea.</title>
        <authorList>
            <person name="Olsen J.L."/>
            <person name="Rouze P."/>
            <person name="Verhelst B."/>
            <person name="Lin Y.-C."/>
            <person name="Bayer T."/>
            <person name="Collen J."/>
            <person name="Dattolo E."/>
            <person name="De Paoli E."/>
            <person name="Dittami S."/>
            <person name="Maumus F."/>
            <person name="Michel G."/>
            <person name="Kersting A."/>
            <person name="Lauritano C."/>
            <person name="Lohaus R."/>
            <person name="Toepel M."/>
            <person name="Tonon T."/>
            <person name="Vanneste K."/>
            <person name="Amirebrahimi M."/>
            <person name="Brakel J."/>
            <person name="Bostroem C."/>
            <person name="Chovatia M."/>
            <person name="Grimwood J."/>
            <person name="Jenkins J.W."/>
            <person name="Jueterbock A."/>
            <person name="Mraz A."/>
            <person name="Stam W.T."/>
            <person name="Tice H."/>
            <person name="Bornberg-Bauer E."/>
            <person name="Green P.J."/>
            <person name="Pearson G.A."/>
            <person name="Procaccini G."/>
            <person name="Duarte C.M."/>
            <person name="Schmutz J."/>
            <person name="Reusch T.B.H."/>
            <person name="Van de Peer Y."/>
        </authorList>
    </citation>
    <scope>NUCLEOTIDE SEQUENCE [LARGE SCALE GENOMIC DNA]</scope>
    <source>
        <strain evidence="9">cv. Finnish</strain>
    </source>
</reference>
<dbReference type="OrthoDB" id="1888939at2759"/>
<feature type="domain" description="GTD-binding" evidence="7">
    <location>
        <begin position="231"/>
        <end position="284"/>
    </location>
</feature>
<evidence type="ECO:0000259" key="7">
    <source>
        <dbReference type="Pfam" id="PF04576"/>
    </source>
</evidence>
<feature type="region of interest" description="Disordered" evidence="5">
    <location>
        <begin position="89"/>
        <end position="113"/>
    </location>
</feature>
<evidence type="ECO:0000256" key="5">
    <source>
        <dbReference type="SAM" id="MobiDB-lite"/>
    </source>
</evidence>
<keyword evidence="4 6" id="KW-0472">Membrane</keyword>
<feature type="transmembrane region" description="Helical" evidence="6">
    <location>
        <begin position="21"/>
        <end position="49"/>
    </location>
</feature>
<comment type="caution">
    <text evidence="8">The sequence shown here is derived from an EMBL/GenBank/DDBJ whole genome shotgun (WGS) entry which is preliminary data.</text>
</comment>
<dbReference type="Pfam" id="PF04576">
    <property type="entry name" value="Zein-binding"/>
    <property type="match status" value="1"/>
</dbReference>
<organism evidence="8 9">
    <name type="scientific">Zostera marina</name>
    <name type="common">Eelgrass</name>
    <dbReference type="NCBI Taxonomy" id="29655"/>
    <lineage>
        <taxon>Eukaryota</taxon>
        <taxon>Viridiplantae</taxon>
        <taxon>Streptophyta</taxon>
        <taxon>Embryophyta</taxon>
        <taxon>Tracheophyta</taxon>
        <taxon>Spermatophyta</taxon>
        <taxon>Magnoliopsida</taxon>
        <taxon>Liliopsida</taxon>
        <taxon>Zosteraceae</taxon>
        <taxon>Zostera</taxon>
    </lineage>
</organism>
<evidence type="ECO:0000313" key="9">
    <source>
        <dbReference type="Proteomes" id="UP000036987"/>
    </source>
</evidence>
<evidence type="ECO:0000256" key="1">
    <source>
        <dbReference type="ARBA" id="ARBA00004167"/>
    </source>
</evidence>
<dbReference type="GO" id="GO:0080115">
    <property type="term" value="F:myosin XI tail binding"/>
    <property type="evidence" value="ECO:0007669"/>
    <property type="project" value="UniProtKB-ARBA"/>
</dbReference>
<sequence>MAGNKFAAMLHRNAICWIEIVLIYTFLEWILIGLLFANAFFCYLISWYVSYFGLKSSCPLCTRIDRSSTSDPLIDIVCNKHVSEIGRLTSRESEEDEQQQDDSDFRGVANPDDTRHLYKTGSCKRVHGSNNLYKIINDDIERMHVVSSQVRDSKIQMNREELFQFFSHIENVQQDSRAGGGVALRVELADRMSYPPSVKSKDVGNFVVSTVARNMHEEEERTIDDDCSKFNKISRLEEEKTVMQMDASHYRRMMEEKSRHNKKEKINLSKQLEDCRSQIVVLQNKLNGRNL</sequence>
<dbReference type="AlphaFoldDB" id="A0A0K9PVH0"/>
<keyword evidence="2 6" id="KW-0812">Transmembrane</keyword>
<dbReference type="InterPro" id="IPR039306">
    <property type="entry name" value="MYOB"/>
</dbReference>
<dbReference type="InterPro" id="IPR007656">
    <property type="entry name" value="GTD-bd"/>
</dbReference>